<dbReference type="AlphaFoldDB" id="A0A318SBN0"/>
<keyword evidence="1" id="KW-0812">Transmembrane</keyword>
<dbReference type="Pfam" id="PF01869">
    <property type="entry name" value="BcrAD_BadFG"/>
    <property type="match status" value="1"/>
</dbReference>
<dbReference type="PANTHER" id="PTHR43190:SF3">
    <property type="entry name" value="N-ACETYL-D-GLUCOSAMINE KINASE"/>
    <property type="match status" value="1"/>
</dbReference>
<dbReference type="Gene3D" id="3.30.420.40">
    <property type="match status" value="2"/>
</dbReference>
<organism evidence="3 4">
    <name type="scientific">Deinococcus yavapaiensis KR-236</name>
    <dbReference type="NCBI Taxonomy" id="694435"/>
    <lineage>
        <taxon>Bacteria</taxon>
        <taxon>Thermotogati</taxon>
        <taxon>Deinococcota</taxon>
        <taxon>Deinococci</taxon>
        <taxon>Deinococcales</taxon>
        <taxon>Deinococcaceae</taxon>
        <taxon>Deinococcus</taxon>
    </lineage>
</organism>
<dbReference type="GO" id="GO:0016301">
    <property type="term" value="F:kinase activity"/>
    <property type="evidence" value="ECO:0007669"/>
    <property type="project" value="UniProtKB-KW"/>
</dbReference>
<dbReference type="Proteomes" id="UP000248326">
    <property type="component" value="Unassembled WGS sequence"/>
</dbReference>
<accession>A0A318SBN0</accession>
<dbReference type="PANTHER" id="PTHR43190">
    <property type="entry name" value="N-ACETYL-D-GLUCOSAMINE KINASE"/>
    <property type="match status" value="1"/>
</dbReference>
<gene>
    <name evidence="3" type="ORF">DES52_106112</name>
</gene>
<name>A0A318SBN0_9DEIO</name>
<evidence type="ECO:0000256" key="1">
    <source>
        <dbReference type="SAM" id="Phobius"/>
    </source>
</evidence>
<keyword evidence="4" id="KW-1185">Reference proteome</keyword>
<dbReference type="CDD" id="cd24082">
    <property type="entry name" value="ASKHA_NBD_GspK-like"/>
    <property type="match status" value="1"/>
</dbReference>
<sequence>MTLHVGLDVGGTSARAVVVRNGEVIARGRAGGGNLRQVGPAGVMTAIHDAIRNADSRVDFAHCRVHAGIAGLATPVDEAALFSVPHGFASFTAQSDAQLTLGAYFGGMPGVLLIVGTGVIVLGRGEHGETGRRLGYGFPLETASGAALGLKAMQLGLARWNDSSPLAALLRTRFDSVRSVVDAARGQGAAWYASHAPLVFEAAALDDPDATATVKAWRSECREAVESLRAELGVTNWGAWGGLTSFLGDLLETGYQPPRATPEEWAATLAGRQANT</sequence>
<keyword evidence="1" id="KW-0472">Membrane</keyword>
<keyword evidence="3" id="KW-0808">Transferase</keyword>
<evidence type="ECO:0000313" key="3">
    <source>
        <dbReference type="EMBL" id="PYE54147.1"/>
    </source>
</evidence>
<reference evidence="3 4" key="1">
    <citation type="submission" date="2018-06" db="EMBL/GenBank/DDBJ databases">
        <title>Genomic Encyclopedia of Type Strains, Phase IV (KMG-IV): sequencing the most valuable type-strain genomes for metagenomic binning, comparative biology and taxonomic classification.</title>
        <authorList>
            <person name="Goeker M."/>
        </authorList>
    </citation>
    <scope>NUCLEOTIDE SEQUENCE [LARGE SCALE GENOMIC DNA]</scope>
    <source>
        <strain evidence="3 4">DSM 18048</strain>
    </source>
</reference>
<dbReference type="EMBL" id="QJSX01000006">
    <property type="protein sequence ID" value="PYE54147.1"/>
    <property type="molecule type" value="Genomic_DNA"/>
</dbReference>
<feature type="domain" description="ATPase BadF/BadG/BcrA/BcrD type" evidence="2">
    <location>
        <begin position="5"/>
        <end position="154"/>
    </location>
</feature>
<dbReference type="RefSeq" id="WP_110886537.1">
    <property type="nucleotide sequence ID" value="NZ_QJSX01000006.1"/>
</dbReference>
<protein>
    <submittedName>
        <fullName evidence="3">Glucosamine kinase</fullName>
    </submittedName>
</protein>
<keyword evidence="3" id="KW-0418">Kinase</keyword>
<dbReference type="OrthoDB" id="9816014at2"/>
<dbReference type="InterPro" id="IPR002731">
    <property type="entry name" value="ATPase_BadF"/>
</dbReference>
<proteinExistence type="predicted"/>
<comment type="caution">
    <text evidence="3">The sequence shown here is derived from an EMBL/GenBank/DDBJ whole genome shotgun (WGS) entry which is preliminary data.</text>
</comment>
<evidence type="ECO:0000259" key="2">
    <source>
        <dbReference type="Pfam" id="PF01869"/>
    </source>
</evidence>
<evidence type="ECO:0000313" key="4">
    <source>
        <dbReference type="Proteomes" id="UP000248326"/>
    </source>
</evidence>
<dbReference type="InterPro" id="IPR043129">
    <property type="entry name" value="ATPase_NBD"/>
</dbReference>
<dbReference type="SUPFAM" id="SSF53067">
    <property type="entry name" value="Actin-like ATPase domain"/>
    <property type="match status" value="2"/>
</dbReference>
<feature type="transmembrane region" description="Helical" evidence="1">
    <location>
        <begin position="101"/>
        <end position="123"/>
    </location>
</feature>
<keyword evidence="1" id="KW-1133">Transmembrane helix</keyword>
<dbReference type="InterPro" id="IPR052519">
    <property type="entry name" value="Euk-type_GlcNAc_Kinase"/>
</dbReference>